<dbReference type="PANTHER" id="PTHR43032:SF2">
    <property type="entry name" value="BLL0505 PROTEIN"/>
    <property type="match status" value="1"/>
</dbReference>
<dbReference type="AlphaFoldDB" id="A0A679JEW5"/>
<keyword evidence="2" id="KW-0560">Oxidoreductase</keyword>
<dbReference type="CDD" id="cd02108">
    <property type="entry name" value="bact_SO_family_Moco"/>
    <property type="match status" value="1"/>
</dbReference>
<evidence type="ECO:0000259" key="1">
    <source>
        <dbReference type="Pfam" id="PF00174"/>
    </source>
</evidence>
<name>A0A679JEW5_9HYPH</name>
<dbReference type="InterPro" id="IPR000572">
    <property type="entry name" value="OxRdtase_Mopterin-bd_dom"/>
</dbReference>
<feature type="domain" description="Oxidoreductase molybdopterin-binding" evidence="1">
    <location>
        <begin position="94"/>
        <end position="253"/>
    </location>
</feature>
<dbReference type="PROSITE" id="PS51318">
    <property type="entry name" value="TAT"/>
    <property type="match status" value="1"/>
</dbReference>
<dbReference type="EC" id="1.8.5.-" evidence="2"/>
<dbReference type="PROSITE" id="PS51257">
    <property type="entry name" value="PROKAR_LIPOPROTEIN"/>
    <property type="match status" value="1"/>
</dbReference>
<dbReference type="InterPro" id="IPR006311">
    <property type="entry name" value="TAT_signal"/>
</dbReference>
<dbReference type="PANTHER" id="PTHR43032">
    <property type="entry name" value="PROTEIN-METHIONINE-SULFOXIDE REDUCTASE"/>
    <property type="match status" value="1"/>
</dbReference>
<gene>
    <name evidence="2" type="primary">msrP_7</name>
    <name evidence="2" type="ORF">MBUL_03574</name>
</gene>
<evidence type="ECO:0000313" key="2">
    <source>
        <dbReference type="EMBL" id="CAA2106214.1"/>
    </source>
</evidence>
<protein>
    <submittedName>
        <fullName evidence="2">Protein-methionine-sulfoxide reductase catalytic subunit MsrP</fullName>
        <ecNumber evidence="2">1.8.5.-</ecNumber>
    </submittedName>
</protein>
<organism evidence="2">
    <name type="scientific">Methylobacterium bullatum</name>
    <dbReference type="NCBI Taxonomy" id="570505"/>
    <lineage>
        <taxon>Bacteria</taxon>
        <taxon>Pseudomonadati</taxon>
        <taxon>Pseudomonadota</taxon>
        <taxon>Alphaproteobacteria</taxon>
        <taxon>Hyphomicrobiales</taxon>
        <taxon>Methylobacteriaceae</taxon>
        <taxon>Methylobacterium</taxon>
    </lineage>
</organism>
<dbReference type="GO" id="GO:0016491">
    <property type="term" value="F:oxidoreductase activity"/>
    <property type="evidence" value="ECO:0007669"/>
    <property type="project" value="UniProtKB-KW"/>
</dbReference>
<proteinExistence type="predicted"/>
<dbReference type="Gene3D" id="3.90.420.10">
    <property type="entry name" value="Oxidoreductase, molybdopterin-binding domain"/>
    <property type="match status" value="1"/>
</dbReference>
<dbReference type="InterPro" id="IPR036374">
    <property type="entry name" value="OxRdtase_Mopterin-bd_sf"/>
</dbReference>
<sequence>MTRAPNRRGILTGAAGLLGSAFLGGCDRIAGSAWGRRTLKLGEDANLFVQRLLLTPTSLAHEFDEGDISPWFKPNGTIDPQDDGYKALVQAGFATFRLRIDGLVEQPQDLSLADLRALPSRTQITRHDCVEGWSAIGKWTGVPLGEVLTRARLKPNARYVVFHCADTMEMAGGGLEGGDVAETEAGDGGPNGRPIRYYESIDLTDAFHPQTILAYDMNGKALPVSNGAPLRLRVERQLGYKHAKYVMRIEVVESLSGIGDGQGGYWEDRGYEWYAGI</sequence>
<accession>A0A679JEW5</accession>
<dbReference type="SUPFAM" id="SSF56524">
    <property type="entry name" value="Oxidoreductase molybdopterin-binding domain"/>
    <property type="match status" value="1"/>
</dbReference>
<dbReference type="Pfam" id="PF00174">
    <property type="entry name" value="Oxidored_molyb"/>
    <property type="match status" value="1"/>
</dbReference>
<reference evidence="2" key="1">
    <citation type="submission" date="2019-12" db="EMBL/GenBank/DDBJ databases">
        <authorList>
            <person name="Cremers G."/>
        </authorList>
    </citation>
    <scope>NUCLEOTIDE SEQUENCE</scope>
    <source>
        <strain evidence="2">Mbul1</strain>
    </source>
</reference>
<dbReference type="EMBL" id="LR743504">
    <property type="protein sequence ID" value="CAA2106214.1"/>
    <property type="molecule type" value="Genomic_DNA"/>
</dbReference>